<evidence type="ECO:0000313" key="6">
    <source>
        <dbReference type="EMBL" id="SEI68039.1"/>
    </source>
</evidence>
<dbReference type="GO" id="GO:0046872">
    <property type="term" value="F:metal ion binding"/>
    <property type="evidence" value="ECO:0007669"/>
    <property type="project" value="UniProtKB-KW"/>
</dbReference>
<dbReference type="SFLD" id="SFLDG01067">
    <property type="entry name" value="SPASM/twitch_domain_containing"/>
    <property type="match status" value="1"/>
</dbReference>
<evidence type="ECO:0000313" key="7">
    <source>
        <dbReference type="Proteomes" id="UP000199420"/>
    </source>
</evidence>
<evidence type="ECO:0000256" key="2">
    <source>
        <dbReference type="ARBA" id="ARBA00022691"/>
    </source>
</evidence>
<dbReference type="AlphaFoldDB" id="A0A1H6SJA8"/>
<dbReference type="CDD" id="cd01335">
    <property type="entry name" value="Radical_SAM"/>
    <property type="match status" value="1"/>
</dbReference>
<dbReference type="EMBL" id="FNYC01000002">
    <property type="protein sequence ID" value="SEI68039.1"/>
    <property type="molecule type" value="Genomic_DNA"/>
</dbReference>
<evidence type="ECO:0000256" key="1">
    <source>
        <dbReference type="ARBA" id="ARBA00001966"/>
    </source>
</evidence>
<comment type="cofactor">
    <cofactor evidence="1">
        <name>[4Fe-4S] cluster</name>
        <dbReference type="ChEBI" id="CHEBI:49883"/>
    </cofactor>
</comment>
<dbReference type="RefSeq" id="WP_091335174.1">
    <property type="nucleotide sequence ID" value="NZ_FNYC01000002.1"/>
</dbReference>
<dbReference type="PANTHER" id="PTHR11228">
    <property type="entry name" value="RADICAL SAM DOMAIN PROTEIN"/>
    <property type="match status" value="1"/>
</dbReference>
<dbReference type="InterPro" id="IPR013785">
    <property type="entry name" value="Aldolase_TIM"/>
</dbReference>
<dbReference type="Proteomes" id="UP000199420">
    <property type="component" value="Unassembled WGS sequence"/>
</dbReference>
<dbReference type="STRING" id="529704.SAMN02927913_1355"/>
<accession>A0A1H6SJA8</accession>
<dbReference type="SFLD" id="SFLDG01103">
    <property type="entry name" value="Uncharacterised_Radical_SAM_Su"/>
    <property type="match status" value="1"/>
</dbReference>
<sequence length="397" mass="44113">MATLDAKFAFQGWAAPALVKVAGLTEFASGTYPLERMVLDLREPKTRQASSTLARLPWAGFLVDSPEDAPAGRPWIAANDQALALGSGDVIEVIPANGKVARRYRRGANNNIFFATERCNSFCLMCSQPPRQIEDDWRVEHLCDLAALIDRDTPSLTVTGGEPTLLGEGLNRVVARCASVLPNTALHILSNGRNFERPGLAQSFDGLHPALTWGIPLYGDTYELHDYIVQSQGAYAQTLRGLYALEAAHQRIEIRVVLVRPVVERLPALARFIYRNLPFVSHVALMGTEPTGFARAHQDTLWIDPADMSSPLTEAVDKLARRDIPVSLYNFPLCTLPKALWPHAQRSISDWKQHYLPACETCQVRNRCGGFFAWVTDPWTSRAIKPIRDEETTCVRP</sequence>
<keyword evidence="2" id="KW-0949">S-adenosyl-L-methionine</keyword>
<dbReference type="InterPro" id="IPR058240">
    <property type="entry name" value="rSAM_sf"/>
</dbReference>
<dbReference type="OrthoDB" id="4501241at2"/>
<name>A0A1H6SJA8_9GAMM</name>
<dbReference type="NCBIfam" id="TIGR03977">
    <property type="entry name" value="rSAM_pair_HxsC"/>
    <property type="match status" value="1"/>
</dbReference>
<evidence type="ECO:0000256" key="3">
    <source>
        <dbReference type="ARBA" id="ARBA00022723"/>
    </source>
</evidence>
<dbReference type="GO" id="GO:0003824">
    <property type="term" value="F:catalytic activity"/>
    <property type="evidence" value="ECO:0007669"/>
    <property type="project" value="InterPro"/>
</dbReference>
<evidence type="ECO:0000256" key="5">
    <source>
        <dbReference type="ARBA" id="ARBA00023014"/>
    </source>
</evidence>
<gene>
    <name evidence="6" type="ORF">SAMN04487997_1440</name>
</gene>
<dbReference type="InterPro" id="IPR007197">
    <property type="entry name" value="rSAM"/>
</dbReference>
<organism evidence="6 7">
    <name type="scientific">Frateuria terrea</name>
    <dbReference type="NCBI Taxonomy" id="529704"/>
    <lineage>
        <taxon>Bacteria</taxon>
        <taxon>Pseudomonadati</taxon>
        <taxon>Pseudomonadota</taxon>
        <taxon>Gammaproteobacteria</taxon>
        <taxon>Lysobacterales</taxon>
        <taxon>Rhodanobacteraceae</taxon>
        <taxon>Frateuria</taxon>
    </lineage>
</organism>
<evidence type="ECO:0000256" key="4">
    <source>
        <dbReference type="ARBA" id="ARBA00023004"/>
    </source>
</evidence>
<dbReference type="InterPro" id="IPR050377">
    <property type="entry name" value="Radical_SAM_PqqE_MftC-like"/>
</dbReference>
<dbReference type="Gene3D" id="3.20.20.70">
    <property type="entry name" value="Aldolase class I"/>
    <property type="match status" value="1"/>
</dbReference>
<dbReference type="SFLD" id="SFLDS00029">
    <property type="entry name" value="Radical_SAM"/>
    <property type="match status" value="1"/>
</dbReference>
<keyword evidence="5" id="KW-0411">Iron-sulfur</keyword>
<reference evidence="6 7" key="1">
    <citation type="submission" date="2016-10" db="EMBL/GenBank/DDBJ databases">
        <authorList>
            <person name="de Groot N.N."/>
        </authorList>
    </citation>
    <scope>NUCLEOTIDE SEQUENCE [LARGE SCALE GENOMIC DNA]</scope>
    <source>
        <strain evidence="6 7">DSM 26515</strain>
    </source>
</reference>
<keyword evidence="3" id="KW-0479">Metal-binding</keyword>
<dbReference type="SUPFAM" id="SSF102114">
    <property type="entry name" value="Radical SAM enzymes"/>
    <property type="match status" value="1"/>
</dbReference>
<dbReference type="InterPro" id="IPR024032">
    <property type="entry name" value="rSAM_paired_HxsC"/>
</dbReference>
<dbReference type="GO" id="GO:0051536">
    <property type="term" value="F:iron-sulfur cluster binding"/>
    <property type="evidence" value="ECO:0007669"/>
    <property type="project" value="UniProtKB-KW"/>
</dbReference>
<protein>
    <submittedName>
        <fullName evidence="6">His-Xaa-Ser system radical SAM maturase HxsC</fullName>
    </submittedName>
</protein>
<keyword evidence="4" id="KW-0408">Iron</keyword>
<keyword evidence="7" id="KW-1185">Reference proteome</keyword>
<dbReference type="PANTHER" id="PTHR11228:SF7">
    <property type="entry name" value="PQQA PEPTIDE CYCLASE"/>
    <property type="match status" value="1"/>
</dbReference>
<proteinExistence type="predicted"/>